<reference evidence="3 4" key="1">
    <citation type="journal article" date="2018" name="Mol. Plant">
        <title>The genome of Artemisia annua provides insight into the evolution of Asteraceae family and artemisinin biosynthesis.</title>
        <authorList>
            <person name="Shen Q."/>
            <person name="Zhang L."/>
            <person name="Liao Z."/>
            <person name="Wang S."/>
            <person name="Yan T."/>
            <person name="Shi P."/>
            <person name="Liu M."/>
            <person name="Fu X."/>
            <person name="Pan Q."/>
            <person name="Wang Y."/>
            <person name="Lv Z."/>
            <person name="Lu X."/>
            <person name="Zhang F."/>
            <person name="Jiang W."/>
            <person name="Ma Y."/>
            <person name="Chen M."/>
            <person name="Hao X."/>
            <person name="Li L."/>
            <person name="Tang Y."/>
            <person name="Lv G."/>
            <person name="Zhou Y."/>
            <person name="Sun X."/>
            <person name="Brodelius P.E."/>
            <person name="Rose J.K.C."/>
            <person name="Tang K."/>
        </authorList>
    </citation>
    <scope>NUCLEOTIDE SEQUENCE [LARGE SCALE GENOMIC DNA]</scope>
    <source>
        <strain evidence="4">cv. Huhao1</strain>
        <tissue evidence="3">Leaf</tissue>
    </source>
</reference>
<feature type="domain" description="DC-UbP/UBTD2 N-terminal" evidence="2">
    <location>
        <begin position="19"/>
        <end position="97"/>
    </location>
</feature>
<dbReference type="InterPro" id="IPR038169">
    <property type="entry name" value="DC-UbP/UBTD2_N_sf"/>
</dbReference>
<dbReference type="Pfam" id="PF16455">
    <property type="entry name" value="UBD"/>
    <property type="match status" value="1"/>
</dbReference>
<evidence type="ECO:0000313" key="4">
    <source>
        <dbReference type="Proteomes" id="UP000245207"/>
    </source>
</evidence>
<protein>
    <submittedName>
        <fullName evidence="3">Ubiquitin domain-containing protein 1</fullName>
    </submittedName>
</protein>
<dbReference type="OrthoDB" id="1640476at2759"/>
<proteinExistence type="predicted"/>
<evidence type="ECO:0000313" key="3">
    <source>
        <dbReference type="EMBL" id="PWA98261.1"/>
    </source>
</evidence>
<dbReference type="InterPro" id="IPR039869">
    <property type="entry name" value="UBTD1/2"/>
</dbReference>
<comment type="caution">
    <text evidence="3">The sequence shown here is derived from an EMBL/GenBank/DDBJ whole genome shotgun (WGS) entry which is preliminary data.</text>
</comment>
<accession>A0A2U1QJQ7</accession>
<feature type="compositionally biased region" description="Polar residues" evidence="1">
    <location>
        <begin position="1"/>
        <end position="11"/>
    </location>
</feature>
<evidence type="ECO:0000256" key="1">
    <source>
        <dbReference type="SAM" id="MobiDB-lite"/>
    </source>
</evidence>
<dbReference type="PANTHER" id="PTHR13609">
    <property type="entry name" value="UBIQUITIN DOMAIN CONTAINING 1 PROTEIN-RELATED"/>
    <property type="match status" value="1"/>
</dbReference>
<dbReference type="STRING" id="35608.A0A2U1QJQ7"/>
<dbReference type="InterPro" id="IPR032752">
    <property type="entry name" value="DC-UbP/UBTD2_N"/>
</dbReference>
<dbReference type="Proteomes" id="UP000245207">
    <property type="component" value="Unassembled WGS sequence"/>
</dbReference>
<organism evidence="3 4">
    <name type="scientific">Artemisia annua</name>
    <name type="common">Sweet wormwood</name>
    <dbReference type="NCBI Taxonomy" id="35608"/>
    <lineage>
        <taxon>Eukaryota</taxon>
        <taxon>Viridiplantae</taxon>
        <taxon>Streptophyta</taxon>
        <taxon>Embryophyta</taxon>
        <taxon>Tracheophyta</taxon>
        <taxon>Spermatophyta</taxon>
        <taxon>Magnoliopsida</taxon>
        <taxon>eudicotyledons</taxon>
        <taxon>Gunneridae</taxon>
        <taxon>Pentapetalae</taxon>
        <taxon>asterids</taxon>
        <taxon>campanulids</taxon>
        <taxon>Asterales</taxon>
        <taxon>Asteraceae</taxon>
        <taxon>Asteroideae</taxon>
        <taxon>Anthemideae</taxon>
        <taxon>Artemisiinae</taxon>
        <taxon>Artemisia</taxon>
    </lineage>
</organism>
<evidence type="ECO:0000259" key="2">
    <source>
        <dbReference type="Pfam" id="PF16455"/>
    </source>
</evidence>
<dbReference type="AlphaFoldDB" id="A0A2U1QJQ7"/>
<dbReference type="EMBL" id="PKPP01000075">
    <property type="protein sequence ID" value="PWA98261.1"/>
    <property type="molecule type" value="Genomic_DNA"/>
</dbReference>
<gene>
    <name evidence="3" type="ORF">CTI12_AA020990</name>
</gene>
<feature type="region of interest" description="Disordered" evidence="1">
    <location>
        <begin position="1"/>
        <end position="30"/>
    </location>
</feature>
<keyword evidence="4" id="KW-1185">Reference proteome</keyword>
<name>A0A2U1QJQ7_ARTAN</name>
<dbReference type="Gene3D" id="1.20.225.20">
    <property type="entry name" value="Ub domain-containing protein, DC-UbP/UBTD2, N-terminal domain"/>
    <property type="match status" value="1"/>
</dbReference>
<sequence>MGCAISSNASGDDNRANIVRKPTPWGFDNGPISKTQLQEMRNEFWHKVVRTGRRPDVWEALRAATEGDLCNAQKIIEQNNIRLWNQDMSICYDDEGDVMRESDFSSVSDVSVKADMT</sequence>